<name>A0A0K2UMI4_LEPSM</name>
<dbReference type="EMBL" id="HACA01021899">
    <property type="protein sequence ID" value="CDW39260.1"/>
    <property type="molecule type" value="Transcribed_RNA"/>
</dbReference>
<reference evidence="1" key="1">
    <citation type="submission" date="2014-05" db="EMBL/GenBank/DDBJ databases">
        <authorList>
            <person name="Chronopoulou M."/>
        </authorList>
    </citation>
    <scope>NUCLEOTIDE SEQUENCE</scope>
    <source>
        <tissue evidence="1">Whole organism</tissue>
    </source>
</reference>
<dbReference type="AlphaFoldDB" id="A0A0K2UMI4"/>
<proteinExistence type="predicted"/>
<organism evidence="1">
    <name type="scientific">Lepeophtheirus salmonis</name>
    <name type="common">Salmon louse</name>
    <name type="synonym">Caligus salmonis</name>
    <dbReference type="NCBI Taxonomy" id="72036"/>
    <lineage>
        <taxon>Eukaryota</taxon>
        <taxon>Metazoa</taxon>
        <taxon>Ecdysozoa</taxon>
        <taxon>Arthropoda</taxon>
        <taxon>Crustacea</taxon>
        <taxon>Multicrustacea</taxon>
        <taxon>Hexanauplia</taxon>
        <taxon>Copepoda</taxon>
        <taxon>Siphonostomatoida</taxon>
        <taxon>Caligidae</taxon>
        <taxon>Lepeophtheirus</taxon>
    </lineage>
</organism>
<sequence length="46" mass="5421">MEPRPFVERHLYALNRYLLCVQLKYYHLGSCIILSPDGATLCRFGY</sequence>
<evidence type="ECO:0000313" key="1">
    <source>
        <dbReference type="EMBL" id="CDW39260.1"/>
    </source>
</evidence>
<accession>A0A0K2UMI4</accession>
<protein>
    <submittedName>
        <fullName evidence="1">Uncharacterized protein</fullName>
    </submittedName>
</protein>